<evidence type="ECO:0000313" key="2">
    <source>
        <dbReference type="Proteomes" id="UP000256779"/>
    </source>
</evidence>
<evidence type="ECO:0000313" key="1">
    <source>
        <dbReference type="EMBL" id="RED97874.1"/>
    </source>
</evidence>
<comment type="caution">
    <text evidence="1">The sequence shown here is derived from an EMBL/GenBank/DDBJ whole genome shotgun (WGS) entry which is preliminary data.</text>
</comment>
<accession>A0A3D9L3L4</accession>
<dbReference type="AlphaFoldDB" id="A0A3D9L3L4"/>
<reference evidence="1 2" key="1">
    <citation type="submission" date="2018-07" db="EMBL/GenBank/DDBJ databases">
        <title>Genomic Encyclopedia of Type Strains, Phase IV (KMG-IV): sequencing the most valuable type-strain genomes for metagenomic binning, comparative biology and taxonomic classification.</title>
        <authorList>
            <person name="Goeker M."/>
        </authorList>
    </citation>
    <scope>NUCLEOTIDE SEQUENCE [LARGE SCALE GENOMIC DNA]</scope>
    <source>
        <strain evidence="1 2">DSM 4134</strain>
    </source>
</reference>
<proteinExistence type="predicted"/>
<sequence>MAIDYNLDPYRNWLEENTSLTDPFSPQALRDMVYHILMGRNYRLLTEPNTKGRLFATFFWLSKVQESAIDNYGDDWIERLTEDLVSTDKKPEELKNLLLWILGLTNKTSVNLGLDKNDYVEIVRETIGHFNELFDRIDIDFKNDAWLLLMAGSATLSIRGSQKSKVGKQVERIFLKAILTILGFELDNNFWMNVERDLEVEREADAEVQSRRGRIRIEVGLIAQGNQEVVEDKIARVGRHGIILFDKLGNKSRVYQTADRAQVKLIQIRNGNPLLEVYRHLQPLVDFELNEVHEEDSDEIRDLVNDLPDELFRI</sequence>
<keyword evidence="1" id="KW-0255">Endonuclease</keyword>
<dbReference type="EMBL" id="QREG01000011">
    <property type="protein sequence ID" value="RED97874.1"/>
    <property type="molecule type" value="Genomic_DNA"/>
</dbReference>
<keyword evidence="2" id="KW-1185">Reference proteome</keyword>
<gene>
    <name evidence="1" type="ORF">C7460_11115</name>
</gene>
<dbReference type="OrthoDB" id="1492091at2"/>
<keyword evidence="1" id="KW-0540">Nuclease</keyword>
<dbReference type="InterPro" id="IPR019042">
    <property type="entry name" value="Restrct_endonuc_II_CfrBI"/>
</dbReference>
<dbReference type="Proteomes" id="UP000256779">
    <property type="component" value="Unassembled WGS sequence"/>
</dbReference>
<keyword evidence="1" id="KW-0378">Hydrolase</keyword>
<dbReference type="Pfam" id="PF09516">
    <property type="entry name" value="RE_CfrBI"/>
    <property type="match status" value="2"/>
</dbReference>
<organism evidence="1 2">
    <name type="scientific">Marinoscillum furvescens DSM 4134</name>
    <dbReference type="NCBI Taxonomy" id="1122208"/>
    <lineage>
        <taxon>Bacteria</taxon>
        <taxon>Pseudomonadati</taxon>
        <taxon>Bacteroidota</taxon>
        <taxon>Cytophagia</taxon>
        <taxon>Cytophagales</taxon>
        <taxon>Reichenbachiellaceae</taxon>
        <taxon>Marinoscillum</taxon>
    </lineage>
</organism>
<dbReference type="GO" id="GO:0004519">
    <property type="term" value="F:endonuclease activity"/>
    <property type="evidence" value="ECO:0007669"/>
    <property type="project" value="UniProtKB-KW"/>
</dbReference>
<dbReference type="RefSeq" id="WP_115868405.1">
    <property type="nucleotide sequence ID" value="NZ_QREG01000011.1"/>
</dbReference>
<name>A0A3D9L3L4_MARFU</name>
<protein>
    <submittedName>
        <fullName evidence="1">CfrBI restriction endonuclease</fullName>
    </submittedName>
</protein>